<dbReference type="GO" id="GO:0004721">
    <property type="term" value="F:phosphoprotein phosphatase activity"/>
    <property type="evidence" value="ECO:0007669"/>
    <property type="project" value="InterPro"/>
</dbReference>
<organism evidence="2 3">
    <name type="scientific">Companilactobacillus halodurans</name>
    <dbReference type="NCBI Taxonomy" id="2584183"/>
    <lineage>
        <taxon>Bacteria</taxon>
        <taxon>Bacillati</taxon>
        <taxon>Bacillota</taxon>
        <taxon>Bacilli</taxon>
        <taxon>Lactobacillales</taxon>
        <taxon>Lactobacillaceae</taxon>
        <taxon>Companilactobacillus</taxon>
    </lineage>
</organism>
<comment type="caution">
    <text evidence="2">The sequence shown here is derived from an EMBL/GenBank/DDBJ whole genome shotgun (WGS) entry which is preliminary data.</text>
</comment>
<comment type="similarity">
    <text evidence="1">Belongs to the protein-tyrosine phosphatase family.</text>
</comment>
<dbReference type="PANTHER" id="PTHR31126">
    <property type="entry name" value="TYROSINE-PROTEIN PHOSPHATASE"/>
    <property type="match status" value="1"/>
</dbReference>
<evidence type="ECO:0000313" key="3">
    <source>
        <dbReference type="Proteomes" id="UP000414364"/>
    </source>
</evidence>
<reference evidence="2 3" key="1">
    <citation type="journal article" date="2019" name="Syst. Appl. Microbiol.">
        <title>Polyphasic characterization of two novel Lactobacillus spp. isolated from blown salami packages: Description of Lactobacillus halodurans sp. nov. and Lactobacillus salsicarnum sp. nov.</title>
        <authorList>
            <person name="Schuster J.A."/>
            <person name="Klingl A."/>
            <person name="Vogel R.F."/>
            <person name="Ehrmann M.A."/>
        </authorList>
    </citation>
    <scope>NUCLEOTIDE SEQUENCE [LARGE SCALE GENOMIC DNA]</scope>
    <source>
        <strain evidence="2 3">TMW 1.2172</strain>
    </source>
</reference>
<dbReference type="EMBL" id="VDFP01000010">
    <property type="protein sequence ID" value="MQS76023.1"/>
    <property type="molecule type" value="Genomic_DNA"/>
</dbReference>
<protein>
    <submittedName>
        <fullName evidence="2">Tyrosine-protein phosphatase</fullName>
    </submittedName>
</protein>
<dbReference type="InterPro" id="IPR016130">
    <property type="entry name" value="Tyr_Pase_AS"/>
</dbReference>
<proteinExistence type="inferred from homology"/>
<dbReference type="InterPro" id="IPR029021">
    <property type="entry name" value="Prot-tyrosine_phosphatase-like"/>
</dbReference>
<dbReference type="Pfam" id="PF13350">
    <property type="entry name" value="Y_phosphatase3"/>
    <property type="match status" value="1"/>
</dbReference>
<evidence type="ECO:0000313" key="2">
    <source>
        <dbReference type="EMBL" id="MQS76023.1"/>
    </source>
</evidence>
<dbReference type="AlphaFoldDB" id="A0A5P0ZP55"/>
<dbReference type="SUPFAM" id="SSF52799">
    <property type="entry name" value="(Phosphotyrosine protein) phosphatases II"/>
    <property type="match status" value="1"/>
</dbReference>
<accession>A0A5P0ZP55</accession>
<dbReference type="PANTHER" id="PTHR31126:SF1">
    <property type="entry name" value="TYROSINE SPECIFIC PROTEIN PHOSPHATASES DOMAIN-CONTAINING PROTEIN"/>
    <property type="match status" value="1"/>
</dbReference>
<sequence length="267" mass="30330">MANEEKRVLDLEKGINFRELGGYKTKDGTTVKYHKLLRSAGLSDLTDNDLNYLKDYGFKIDIDLRSKQEVDSKPDKKPAGVRYVWAPVFQEDETKSSEVQSETYIPEINGDPTNGYAHMLDVYRDIITGDSAKAAYRKFFNQLLLNVNDNEVLLFHCSAGKDRTGMGAVFLLKALGVPLETIKEDYLLTNVANKEYVDNLISELEAKGYNEPEVLNSVRDLMTVHNNYLTTALNTIDRSYGSLDKYIKEELKVTSSEINTLKKIYLE</sequence>
<dbReference type="InterPro" id="IPR026893">
    <property type="entry name" value="Tyr/Ser_Pase_IphP-type"/>
</dbReference>
<dbReference type="PROSITE" id="PS00383">
    <property type="entry name" value="TYR_PHOSPHATASE_1"/>
    <property type="match status" value="1"/>
</dbReference>
<name>A0A5P0ZP55_9LACO</name>
<dbReference type="RefSeq" id="WP_153385416.1">
    <property type="nucleotide sequence ID" value="NZ_VDFP01000010.1"/>
</dbReference>
<evidence type="ECO:0000256" key="1">
    <source>
        <dbReference type="ARBA" id="ARBA00009580"/>
    </source>
</evidence>
<dbReference type="Gene3D" id="3.90.190.10">
    <property type="entry name" value="Protein tyrosine phosphatase superfamily"/>
    <property type="match status" value="1"/>
</dbReference>
<gene>
    <name evidence="2" type="ORF">FHL06_06445</name>
</gene>
<dbReference type="Proteomes" id="UP000414364">
    <property type="component" value="Unassembled WGS sequence"/>
</dbReference>